<name>A0A222FFH5_9GAMM</name>
<feature type="transmembrane region" description="Helical" evidence="1">
    <location>
        <begin position="83"/>
        <end position="107"/>
    </location>
</feature>
<keyword evidence="1" id="KW-0812">Transmembrane</keyword>
<keyword evidence="3" id="KW-1185">Reference proteome</keyword>
<keyword evidence="1" id="KW-0472">Membrane</keyword>
<dbReference type="RefSeq" id="WP_094058600.1">
    <property type="nucleotide sequence ID" value="NZ_CP022530.1"/>
</dbReference>
<feature type="transmembrane region" description="Helical" evidence="1">
    <location>
        <begin position="119"/>
        <end position="140"/>
    </location>
</feature>
<dbReference type="EMBL" id="CP022530">
    <property type="protein sequence ID" value="ASP37382.1"/>
    <property type="molecule type" value="Genomic_DNA"/>
</dbReference>
<gene>
    <name evidence="2" type="ORF">CHH28_01215</name>
</gene>
<proteinExistence type="predicted"/>
<dbReference type="AlphaFoldDB" id="A0A222FFH5"/>
<feature type="transmembrane region" description="Helical" evidence="1">
    <location>
        <begin position="7"/>
        <end position="32"/>
    </location>
</feature>
<evidence type="ECO:0000256" key="1">
    <source>
        <dbReference type="SAM" id="Phobius"/>
    </source>
</evidence>
<dbReference type="Proteomes" id="UP000202440">
    <property type="component" value="Chromosome"/>
</dbReference>
<protein>
    <submittedName>
        <fullName evidence="2">Uncharacterized protein</fullName>
    </submittedName>
</protein>
<reference evidence="2 3" key="1">
    <citation type="submission" date="2017-07" db="EMBL/GenBank/DDBJ databases">
        <title>Annotated genome sequence of Bacterioplanes sanyensis isolated from Red Sea.</title>
        <authorList>
            <person name="Rehman Z.U."/>
        </authorList>
    </citation>
    <scope>NUCLEOTIDE SEQUENCE [LARGE SCALE GENOMIC DNA]</scope>
    <source>
        <strain evidence="2 3">NV9</strain>
    </source>
</reference>
<sequence>MEANNQLIIAGSLSFIAAILHIAIIFGGPEWYRLFGAGEAMAQSAASGSHQPAVITLGIALVLTIWGLYALSGAGVIGQLPLLKAALILITSVYLLRGIAGLVLPFISKHPAIMQNSLTFWLVSSVICCVFGAFHLLGLLNKWEHF</sequence>
<feature type="transmembrane region" description="Helical" evidence="1">
    <location>
        <begin position="52"/>
        <end position="71"/>
    </location>
</feature>
<keyword evidence="1" id="KW-1133">Transmembrane helix</keyword>
<dbReference type="KEGG" id="bsan:CHH28_01215"/>
<organism evidence="2 3">
    <name type="scientific">Bacterioplanes sanyensis</name>
    <dbReference type="NCBI Taxonomy" id="1249553"/>
    <lineage>
        <taxon>Bacteria</taxon>
        <taxon>Pseudomonadati</taxon>
        <taxon>Pseudomonadota</taxon>
        <taxon>Gammaproteobacteria</taxon>
        <taxon>Oceanospirillales</taxon>
        <taxon>Oceanospirillaceae</taxon>
        <taxon>Bacterioplanes</taxon>
    </lineage>
</organism>
<evidence type="ECO:0000313" key="3">
    <source>
        <dbReference type="Proteomes" id="UP000202440"/>
    </source>
</evidence>
<evidence type="ECO:0000313" key="2">
    <source>
        <dbReference type="EMBL" id="ASP37382.1"/>
    </source>
</evidence>
<accession>A0A222FFH5</accession>
<dbReference type="OrthoDB" id="5457135at2"/>